<organism evidence="1 2">
    <name type="scientific">Catharanthus roseus</name>
    <name type="common">Madagascar periwinkle</name>
    <name type="synonym">Vinca rosea</name>
    <dbReference type="NCBI Taxonomy" id="4058"/>
    <lineage>
        <taxon>Eukaryota</taxon>
        <taxon>Viridiplantae</taxon>
        <taxon>Streptophyta</taxon>
        <taxon>Embryophyta</taxon>
        <taxon>Tracheophyta</taxon>
        <taxon>Spermatophyta</taxon>
        <taxon>Magnoliopsida</taxon>
        <taxon>eudicotyledons</taxon>
        <taxon>Gunneridae</taxon>
        <taxon>Pentapetalae</taxon>
        <taxon>asterids</taxon>
        <taxon>lamiids</taxon>
        <taxon>Gentianales</taxon>
        <taxon>Apocynaceae</taxon>
        <taxon>Rauvolfioideae</taxon>
        <taxon>Vinceae</taxon>
        <taxon>Catharanthinae</taxon>
        <taxon>Catharanthus</taxon>
    </lineage>
</organism>
<reference evidence="2" key="1">
    <citation type="journal article" date="2023" name="Nat. Plants">
        <title>Single-cell RNA sequencing provides a high-resolution roadmap for understanding the multicellular compartmentation of specialized metabolism.</title>
        <authorList>
            <person name="Sun S."/>
            <person name="Shen X."/>
            <person name="Li Y."/>
            <person name="Li Y."/>
            <person name="Wang S."/>
            <person name="Li R."/>
            <person name="Zhang H."/>
            <person name="Shen G."/>
            <person name="Guo B."/>
            <person name="Wei J."/>
            <person name="Xu J."/>
            <person name="St-Pierre B."/>
            <person name="Chen S."/>
            <person name="Sun C."/>
        </authorList>
    </citation>
    <scope>NUCLEOTIDE SEQUENCE [LARGE SCALE GENOMIC DNA]</scope>
</reference>
<dbReference type="Proteomes" id="UP001060085">
    <property type="component" value="Linkage Group LG03"/>
</dbReference>
<protein>
    <submittedName>
        <fullName evidence="1">Uncharacterized protein</fullName>
    </submittedName>
</protein>
<gene>
    <name evidence="1" type="ORF">M9H77_11370</name>
</gene>
<proteinExistence type="predicted"/>
<evidence type="ECO:0000313" key="2">
    <source>
        <dbReference type="Proteomes" id="UP001060085"/>
    </source>
</evidence>
<comment type="caution">
    <text evidence="1">The sequence shown here is derived from an EMBL/GenBank/DDBJ whole genome shotgun (WGS) entry which is preliminary data.</text>
</comment>
<name>A0ACC0BEE3_CATRO</name>
<keyword evidence="2" id="KW-1185">Reference proteome</keyword>
<sequence>MCRDNDDFLDWRLCSCEEPRHQRSALPDVEAAAGAWTTPTLKLDVRVHLHLPERYSDEDIVFDKSPK</sequence>
<evidence type="ECO:0000313" key="1">
    <source>
        <dbReference type="EMBL" id="KAI5671006.1"/>
    </source>
</evidence>
<accession>A0ACC0BEE3</accession>
<dbReference type="EMBL" id="CM044703">
    <property type="protein sequence ID" value="KAI5671006.1"/>
    <property type="molecule type" value="Genomic_DNA"/>
</dbReference>